<keyword evidence="1 6" id="KW-0489">Methyltransferase</keyword>
<keyword evidence="7" id="KW-1185">Reference proteome</keyword>
<evidence type="ECO:0000256" key="1">
    <source>
        <dbReference type="ARBA" id="ARBA00022603"/>
    </source>
</evidence>
<evidence type="ECO:0000313" key="6">
    <source>
        <dbReference type="EMBL" id="TCL76354.1"/>
    </source>
</evidence>
<evidence type="ECO:0000313" key="7">
    <source>
        <dbReference type="Proteomes" id="UP000295008"/>
    </source>
</evidence>
<dbReference type="Gene3D" id="3.40.50.150">
    <property type="entry name" value="Vaccinia Virus protein VP39"/>
    <property type="match status" value="1"/>
</dbReference>
<dbReference type="InterPro" id="IPR029063">
    <property type="entry name" value="SAM-dependent_MTases_sf"/>
</dbReference>
<organism evidence="6 7">
    <name type="scientific">Hydrogenispora ethanolica</name>
    <dbReference type="NCBI Taxonomy" id="1082276"/>
    <lineage>
        <taxon>Bacteria</taxon>
        <taxon>Bacillati</taxon>
        <taxon>Bacillota</taxon>
        <taxon>Hydrogenispora</taxon>
    </lineage>
</organism>
<dbReference type="EMBL" id="SLUN01000002">
    <property type="protein sequence ID" value="TCL76354.1"/>
    <property type="molecule type" value="Genomic_DNA"/>
</dbReference>
<dbReference type="RefSeq" id="WP_132012540.1">
    <property type="nucleotide sequence ID" value="NZ_SLUN01000002.1"/>
</dbReference>
<dbReference type="OrthoDB" id="9784229at2"/>
<evidence type="ECO:0000259" key="5">
    <source>
        <dbReference type="Pfam" id="PF13649"/>
    </source>
</evidence>
<dbReference type="CDD" id="cd02440">
    <property type="entry name" value="AdoMet_MTases"/>
    <property type="match status" value="1"/>
</dbReference>
<comment type="similarity">
    <text evidence="4">Belongs to the methyltransferase superfamily. METTL23 family.</text>
</comment>
<dbReference type="Proteomes" id="UP000295008">
    <property type="component" value="Unassembled WGS sequence"/>
</dbReference>
<dbReference type="AlphaFoldDB" id="A0A4R1SAU3"/>
<dbReference type="SUPFAM" id="SSF53335">
    <property type="entry name" value="S-adenosyl-L-methionine-dependent methyltransferases"/>
    <property type="match status" value="1"/>
</dbReference>
<gene>
    <name evidence="6" type="ORF">EDC14_1002111</name>
</gene>
<dbReference type="GO" id="GO:0032259">
    <property type="term" value="P:methylation"/>
    <property type="evidence" value="ECO:0007669"/>
    <property type="project" value="UniProtKB-KW"/>
</dbReference>
<comment type="caution">
    <text evidence="6">The sequence shown here is derived from an EMBL/GenBank/DDBJ whole genome shotgun (WGS) entry which is preliminary data.</text>
</comment>
<sequence length="233" mass="26277">MAEHRDWPEQLAALRAHYKLVTVNLTVAEQPLELVKVENIDDLLDRVSEPDQIPFWAELWPASIGLARYLLMNRAKVAELQVLELGCGVGLAGIAAKLAGAEVVQSDFCPDALEFARVNCLRNGVPAGEFLLADWRRFPAEAGRFDRLIGADILYEKTLHADLYRIFHRHLRPAGEIWLTDPGREWAKQFIAGLSQEWRVIQTAIPVVYENKTCTIDLYRLSMAGNQTADRSL</sequence>
<evidence type="ECO:0000256" key="3">
    <source>
        <dbReference type="ARBA" id="ARBA00022691"/>
    </source>
</evidence>
<keyword evidence="3" id="KW-0949">S-adenosyl-L-methionine</keyword>
<protein>
    <submittedName>
        <fullName evidence="6">Methyltransferase family protein</fullName>
    </submittedName>
</protein>
<accession>A0A4R1SAU3</accession>
<dbReference type="GO" id="GO:0008168">
    <property type="term" value="F:methyltransferase activity"/>
    <property type="evidence" value="ECO:0007669"/>
    <property type="project" value="UniProtKB-KW"/>
</dbReference>
<evidence type="ECO:0000256" key="4">
    <source>
        <dbReference type="ARBA" id="ARBA00043988"/>
    </source>
</evidence>
<evidence type="ECO:0000256" key="2">
    <source>
        <dbReference type="ARBA" id="ARBA00022679"/>
    </source>
</evidence>
<reference evidence="6 7" key="1">
    <citation type="submission" date="2019-03" db="EMBL/GenBank/DDBJ databases">
        <title>Genomic Encyclopedia of Type Strains, Phase IV (KMG-IV): sequencing the most valuable type-strain genomes for metagenomic binning, comparative biology and taxonomic classification.</title>
        <authorList>
            <person name="Goeker M."/>
        </authorList>
    </citation>
    <scope>NUCLEOTIDE SEQUENCE [LARGE SCALE GENOMIC DNA]</scope>
    <source>
        <strain evidence="6 7">LX-B</strain>
    </source>
</reference>
<proteinExistence type="inferred from homology"/>
<dbReference type="InterPro" id="IPR041698">
    <property type="entry name" value="Methyltransf_25"/>
</dbReference>
<dbReference type="PANTHER" id="PTHR14614">
    <property type="entry name" value="HEPATOCELLULAR CARCINOMA-ASSOCIATED ANTIGEN"/>
    <property type="match status" value="1"/>
</dbReference>
<dbReference type="PANTHER" id="PTHR14614:SF164">
    <property type="entry name" value="HISTONE-ARGININE METHYLTRANSFERASE METTL23"/>
    <property type="match status" value="1"/>
</dbReference>
<dbReference type="Pfam" id="PF13649">
    <property type="entry name" value="Methyltransf_25"/>
    <property type="match status" value="1"/>
</dbReference>
<name>A0A4R1SAU3_HYDET</name>
<keyword evidence="2 6" id="KW-0808">Transferase</keyword>
<dbReference type="InterPro" id="IPR019410">
    <property type="entry name" value="Methyltransf_16"/>
</dbReference>
<feature type="domain" description="Methyltransferase" evidence="5">
    <location>
        <begin position="82"/>
        <end position="175"/>
    </location>
</feature>